<dbReference type="EMBL" id="LR586016">
    <property type="protein sequence ID" value="VIP01817.1"/>
    <property type="molecule type" value="Genomic_DNA"/>
</dbReference>
<dbReference type="Proteomes" id="UP000464378">
    <property type="component" value="Chromosome"/>
</dbReference>
<protein>
    <submittedName>
        <fullName evidence="1">Uncharacterized protein</fullName>
    </submittedName>
</protein>
<dbReference type="RefSeq" id="WP_232055975.1">
    <property type="nucleotide sequence ID" value="NZ_LR593887.1"/>
</dbReference>
<gene>
    <name evidence="1" type="ORF">GMBLW1_21430</name>
</gene>
<reference evidence="1" key="1">
    <citation type="submission" date="2019-04" db="EMBL/GenBank/DDBJ databases">
        <authorList>
            <consortium name="Science for Life Laboratories"/>
        </authorList>
    </citation>
    <scope>NUCLEOTIDE SEQUENCE</scope>
    <source>
        <strain evidence="1">MBLW1</strain>
    </source>
</reference>
<dbReference type="EMBL" id="LR593887">
    <property type="protein sequence ID" value="VTR99540.1"/>
    <property type="molecule type" value="Genomic_DNA"/>
</dbReference>
<organism evidence="1">
    <name type="scientific">Tuwongella immobilis</name>
    <dbReference type="NCBI Taxonomy" id="692036"/>
    <lineage>
        <taxon>Bacteria</taxon>
        <taxon>Pseudomonadati</taxon>
        <taxon>Planctomycetota</taxon>
        <taxon>Planctomycetia</taxon>
        <taxon>Gemmatales</taxon>
        <taxon>Gemmataceae</taxon>
        <taxon>Tuwongella</taxon>
    </lineage>
</organism>
<proteinExistence type="predicted"/>
<dbReference type="AlphaFoldDB" id="A0A6C2YKB1"/>
<dbReference type="KEGG" id="tim:GMBLW1_21430"/>
<evidence type="ECO:0000313" key="1">
    <source>
        <dbReference type="EMBL" id="VIP01817.1"/>
    </source>
</evidence>
<accession>A0A6C2YKB1</accession>
<dbReference type="InParanoid" id="A0A6C2YKB1"/>
<keyword evidence="2" id="KW-1185">Reference proteome</keyword>
<evidence type="ECO:0000313" key="2">
    <source>
        <dbReference type="Proteomes" id="UP000464378"/>
    </source>
</evidence>
<sequence length="129" mass="15357">MNAEKIVRNIQQYVEHLYQKLATRPTHVGLDQRLGPLILVLEVIVDILEDDCSRANSYDTFLQHLGYGMHRFDSKFDAVNQCLIVYQSREIPESQDSSELRELYLKEFKDCWIRYLEWRKQKMMDAKAD</sequence>
<name>A0A6C2YKB1_9BACT</name>